<accession>A0A4Y9Z9M3</accession>
<name>A0A4Y9Z9M3_9AGAM</name>
<feature type="transmembrane region" description="Helical" evidence="2">
    <location>
        <begin position="200"/>
        <end position="224"/>
    </location>
</feature>
<dbReference type="AlphaFoldDB" id="A0A4Y9Z9M3"/>
<feature type="compositionally biased region" description="Basic and acidic residues" evidence="1">
    <location>
        <begin position="315"/>
        <end position="340"/>
    </location>
</feature>
<feature type="transmembrane region" description="Helical" evidence="2">
    <location>
        <begin position="230"/>
        <end position="252"/>
    </location>
</feature>
<keyword evidence="2" id="KW-1133">Transmembrane helix</keyword>
<evidence type="ECO:0000313" key="4">
    <source>
        <dbReference type="Proteomes" id="UP000298327"/>
    </source>
</evidence>
<keyword evidence="2" id="KW-0812">Transmembrane</keyword>
<sequence>MGIPLDRAVLVALFVESITYGICITISIVTTLVLMRAKAEGGVADFRLLGALLFMLVTATVHVVLSLIRVFDAFLLSSDVTPVEYLTDPSNPVFRGKIAVLVLQSLLGDGVNIWRCFVVYNRKLKAVAIPSAITLAGIVSGCFVLTTLSRTHGSWPSFNNLSRWITAYDTLMMSTNIYCTVAIAFKIYTTGSHRTNLGSLLPVFVAIIETGALYTASLMAYLIAYLAASYGQYIVLDIVTPLVPCLFCLLILQVKFHNAGPQVINVDTISRQSKEHSRISFGDVRRTLKRSRTPNSIGVTTFQMQSVAIEVSTEAEEHYPGEDHPRTQKKNPSDVDFRDV</sequence>
<feature type="transmembrane region" description="Helical" evidence="2">
    <location>
        <begin position="12"/>
        <end position="34"/>
    </location>
</feature>
<proteinExistence type="predicted"/>
<evidence type="ECO:0000313" key="3">
    <source>
        <dbReference type="EMBL" id="TFY71475.1"/>
    </source>
</evidence>
<keyword evidence="4" id="KW-1185">Reference proteome</keyword>
<gene>
    <name evidence="3" type="ORF">EVG20_g1542</name>
</gene>
<evidence type="ECO:0000256" key="2">
    <source>
        <dbReference type="SAM" id="Phobius"/>
    </source>
</evidence>
<reference evidence="3 4" key="1">
    <citation type="submission" date="2019-02" db="EMBL/GenBank/DDBJ databases">
        <title>Genome sequencing of the rare red list fungi Dentipellis fragilis.</title>
        <authorList>
            <person name="Buettner E."/>
            <person name="Kellner H."/>
        </authorList>
    </citation>
    <scope>NUCLEOTIDE SEQUENCE [LARGE SCALE GENOMIC DNA]</scope>
    <source>
        <strain evidence="3 4">DSM 105465</strain>
    </source>
</reference>
<protein>
    <submittedName>
        <fullName evidence="3">Uncharacterized protein</fullName>
    </submittedName>
</protein>
<feature type="transmembrane region" description="Helical" evidence="2">
    <location>
        <begin position="127"/>
        <end position="148"/>
    </location>
</feature>
<comment type="caution">
    <text evidence="3">The sequence shown here is derived from an EMBL/GenBank/DDBJ whole genome shotgun (WGS) entry which is preliminary data.</text>
</comment>
<feature type="region of interest" description="Disordered" evidence="1">
    <location>
        <begin position="313"/>
        <end position="340"/>
    </location>
</feature>
<feature type="transmembrane region" description="Helical" evidence="2">
    <location>
        <begin position="168"/>
        <end position="188"/>
    </location>
</feature>
<dbReference type="OrthoDB" id="3250682at2759"/>
<dbReference type="STRING" id="205917.A0A4Y9Z9M3"/>
<feature type="transmembrane region" description="Helical" evidence="2">
    <location>
        <begin position="46"/>
        <end position="68"/>
    </location>
</feature>
<keyword evidence="2" id="KW-0472">Membrane</keyword>
<evidence type="ECO:0000256" key="1">
    <source>
        <dbReference type="SAM" id="MobiDB-lite"/>
    </source>
</evidence>
<dbReference type="EMBL" id="SEOQ01000050">
    <property type="protein sequence ID" value="TFY71475.1"/>
    <property type="molecule type" value="Genomic_DNA"/>
</dbReference>
<organism evidence="3 4">
    <name type="scientific">Dentipellis fragilis</name>
    <dbReference type="NCBI Taxonomy" id="205917"/>
    <lineage>
        <taxon>Eukaryota</taxon>
        <taxon>Fungi</taxon>
        <taxon>Dikarya</taxon>
        <taxon>Basidiomycota</taxon>
        <taxon>Agaricomycotina</taxon>
        <taxon>Agaricomycetes</taxon>
        <taxon>Russulales</taxon>
        <taxon>Hericiaceae</taxon>
        <taxon>Dentipellis</taxon>
    </lineage>
</organism>
<dbReference type="Proteomes" id="UP000298327">
    <property type="component" value="Unassembled WGS sequence"/>
</dbReference>